<keyword evidence="3" id="KW-0238">DNA-binding</keyword>
<comment type="caution">
    <text evidence="8">The sequence shown here is derived from an EMBL/GenBank/DDBJ whole genome shotgun (WGS) entry which is preliminary data.</text>
</comment>
<evidence type="ECO:0000256" key="5">
    <source>
        <dbReference type="ARBA" id="ARBA00023242"/>
    </source>
</evidence>
<dbReference type="Proteomes" id="UP001583193">
    <property type="component" value="Unassembled WGS sequence"/>
</dbReference>
<feature type="domain" description="Zn(2)-C6 fungal-type" evidence="7">
    <location>
        <begin position="18"/>
        <end position="48"/>
    </location>
</feature>
<reference evidence="8 9" key="1">
    <citation type="journal article" date="2024" name="IMA Fungus">
        <title>IMA Genome - F19 : A genome assembly and annotation guide to empower mycologists, including annotated draft genome sequences of Ceratocystis pirilliformis, Diaporthe australafricana, Fusarium ophioides, Paecilomyces lecythidis, and Sporothrix stenoceras.</title>
        <authorList>
            <person name="Aylward J."/>
            <person name="Wilson A.M."/>
            <person name="Visagie C.M."/>
            <person name="Spraker J."/>
            <person name="Barnes I."/>
            <person name="Buitendag C."/>
            <person name="Ceriani C."/>
            <person name="Del Mar Angel L."/>
            <person name="du Plessis D."/>
            <person name="Fuchs T."/>
            <person name="Gasser K."/>
            <person name="Kramer D."/>
            <person name="Li W."/>
            <person name="Munsamy K."/>
            <person name="Piso A."/>
            <person name="Price J.L."/>
            <person name="Sonnekus B."/>
            <person name="Thomas C."/>
            <person name="van der Nest A."/>
            <person name="van Dijk A."/>
            <person name="van Heerden A."/>
            <person name="van Vuuren N."/>
            <person name="Yilmaz N."/>
            <person name="Duong T.A."/>
            <person name="van der Merwe N.A."/>
            <person name="Wingfield M.J."/>
            <person name="Wingfield B.D."/>
        </authorList>
    </citation>
    <scope>NUCLEOTIDE SEQUENCE [LARGE SCALE GENOMIC DNA]</scope>
    <source>
        <strain evidence="8 9">CMW 18167</strain>
    </source>
</reference>
<dbReference type="InterPro" id="IPR052783">
    <property type="entry name" value="Metabolic/Drug-Res_Regulator"/>
</dbReference>
<dbReference type="InterPro" id="IPR007219">
    <property type="entry name" value="XnlR_reg_dom"/>
</dbReference>
<dbReference type="Pfam" id="PF00172">
    <property type="entry name" value="Zn_clus"/>
    <property type="match status" value="1"/>
</dbReference>
<dbReference type="CDD" id="cd00067">
    <property type="entry name" value="GAL4"/>
    <property type="match status" value="1"/>
</dbReference>
<gene>
    <name evidence="8" type="ORF">Plec18167_002497</name>
</gene>
<keyword evidence="1" id="KW-0479">Metal-binding</keyword>
<proteinExistence type="predicted"/>
<keyword evidence="2" id="KW-0805">Transcription regulation</keyword>
<dbReference type="Gene3D" id="4.10.240.10">
    <property type="entry name" value="Zn(2)-C6 fungal-type DNA-binding domain"/>
    <property type="match status" value="1"/>
</dbReference>
<feature type="compositionally biased region" description="Polar residues" evidence="6">
    <location>
        <begin position="761"/>
        <end position="792"/>
    </location>
</feature>
<dbReference type="InterPro" id="IPR001138">
    <property type="entry name" value="Zn2Cys6_DnaBD"/>
</dbReference>
<keyword evidence="5" id="KW-0539">Nucleus</keyword>
<dbReference type="SUPFAM" id="SSF57701">
    <property type="entry name" value="Zn2/Cys6 DNA-binding domain"/>
    <property type="match status" value="1"/>
</dbReference>
<dbReference type="SMART" id="SM00906">
    <property type="entry name" value="Fungal_trans"/>
    <property type="match status" value="1"/>
</dbReference>
<protein>
    <recommendedName>
        <fullName evidence="7">Zn(2)-C6 fungal-type domain-containing protein</fullName>
    </recommendedName>
</protein>
<evidence type="ECO:0000313" key="9">
    <source>
        <dbReference type="Proteomes" id="UP001583193"/>
    </source>
</evidence>
<sequence length="873" mass="96950">MEEGSELRGPRRKRVSRACDRCRSKKDKCDGIRPTCSACQASGHICSYDPHAKKRGLPEGYVRGLEKLWALSLCNIDGFEDTMLHMLGVTAESASRRPQLMSLWTDDSAAESLHETWKSSKLCAALEKMLTNQDSDRARSFIKRPRDHSDEEWGFRVARDSTSKVSNAPRVVNPTDPPPAKRPRHSFSTDTDRDRRTASSPQTLELPPQTSQLLEWYFAKTHTWFPIIAKHNVLKASYVYPTAPFSTEKSTSGSGDHAALWAILTYTVAQRHPIRLESVGSTENATSAKVQEYYKVARGLIPSEREKLEIGHIQALLLLTMVNMGTEEWTAAWLLSGQATRMAVAMGFGGTLPSPRKSSDIRQGKAVYLGCFVVDSLLAVRLSRCPCMRPEDLAKIGPLEEDGLEEWNPWVDVLCPFGEYQPQGLNTPQRGPLLALSCFNRLIELAAVLNKIARDLPPENHEQTLTQRILRDLMQWDERLPSGCRLMGVEGSSSDDFPPLLPHQTYLALTYAATLMSLYSRFATSERNYTSTQRLSLNGTKKVLYRIVPVLSQHVQNFKSCGLPPIFEFALRSIVERASNIREKLELEGFPFSGWIGTLTQGISEVGHSWPAFRSLTTFVERRALLGDTSRLPAVEEKRMMSPEISIQDVWNSHPTRTGAGTRQPEKVLNTPGPLPSKSSLLRRDNTGTDFATSLMGISIPADSYYLTPQDPATENVDMSILSGLFSRPLDAPVNVSKTLPRTGPEARLGSGAQMHPPTPDSSAANARKPSSSNNVHGTGRDTQITAENPSPNYDLDSIFNDLAYLDTNEWANNREEALEDFGFIDDSTFHAFCNDPDRLIGSQPLVDPQSIADIWPPPGFFPEAFQGNSGEG</sequence>
<dbReference type="PANTHER" id="PTHR47655:SF1">
    <property type="entry name" value="ZN(II)2CYS6 TRANSCRIPTION FACTOR (EUROFUNG)"/>
    <property type="match status" value="1"/>
</dbReference>
<organism evidence="8 9">
    <name type="scientific">Paecilomyces lecythidis</name>
    <dbReference type="NCBI Taxonomy" id="3004212"/>
    <lineage>
        <taxon>Eukaryota</taxon>
        <taxon>Fungi</taxon>
        <taxon>Dikarya</taxon>
        <taxon>Ascomycota</taxon>
        <taxon>Pezizomycotina</taxon>
        <taxon>Eurotiomycetes</taxon>
        <taxon>Eurotiomycetidae</taxon>
        <taxon>Eurotiales</taxon>
        <taxon>Thermoascaceae</taxon>
        <taxon>Paecilomyces</taxon>
    </lineage>
</organism>
<evidence type="ECO:0000256" key="6">
    <source>
        <dbReference type="SAM" id="MobiDB-lite"/>
    </source>
</evidence>
<dbReference type="PROSITE" id="PS00463">
    <property type="entry name" value="ZN2_CY6_FUNGAL_1"/>
    <property type="match status" value="1"/>
</dbReference>
<evidence type="ECO:0000256" key="3">
    <source>
        <dbReference type="ARBA" id="ARBA00023125"/>
    </source>
</evidence>
<keyword evidence="4" id="KW-0804">Transcription</keyword>
<feature type="compositionally biased region" description="Basic and acidic residues" evidence="6">
    <location>
        <begin position="152"/>
        <end position="162"/>
    </location>
</feature>
<accession>A0ABR3Y5B5</accession>
<keyword evidence="9" id="KW-1185">Reference proteome</keyword>
<dbReference type="InterPro" id="IPR036864">
    <property type="entry name" value="Zn2-C6_fun-type_DNA-bd_sf"/>
</dbReference>
<dbReference type="CDD" id="cd12148">
    <property type="entry name" value="fungal_TF_MHR"/>
    <property type="match status" value="1"/>
</dbReference>
<evidence type="ECO:0000256" key="4">
    <source>
        <dbReference type="ARBA" id="ARBA00023163"/>
    </source>
</evidence>
<dbReference type="EMBL" id="JAVDPF010000005">
    <property type="protein sequence ID" value="KAL1883493.1"/>
    <property type="molecule type" value="Genomic_DNA"/>
</dbReference>
<feature type="region of interest" description="Disordered" evidence="6">
    <location>
        <begin position="152"/>
        <end position="205"/>
    </location>
</feature>
<evidence type="ECO:0000313" key="8">
    <source>
        <dbReference type="EMBL" id="KAL1883493.1"/>
    </source>
</evidence>
<name>A0ABR3Y5B5_9EURO</name>
<dbReference type="SMART" id="SM00066">
    <property type="entry name" value="GAL4"/>
    <property type="match status" value="1"/>
</dbReference>
<dbReference type="PANTHER" id="PTHR47655">
    <property type="entry name" value="QUINIC ACID UTILIZATION ACTIVATOR"/>
    <property type="match status" value="1"/>
</dbReference>
<dbReference type="PROSITE" id="PS50048">
    <property type="entry name" value="ZN2_CY6_FUNGAL_2"/>
    <property type="match status" value="1"/>
</dbReference>
<feature type="region of interest" description="Disordered" evidence="6">
    <location>
        <begin position="652"/>
        <end position="685"/>
    </location>
</feature>
<feature type="compositionally biased region" description="Polar residues" evidence="6">
    <location>
        <begin position="652"/>
        <end position="661"/>
    </location>
</feature>
<feature type="region of interest" description="Disordered" evidence="6">
    <location>
        <begin position="732"/>
        <end position="793"/>
    </location>
</feature>
<evidence type="ECO:0000259" key="7">
    <source>
        <dbReference type="PROSITE" id="PS50048"/>
    </source>
</evidence>
<dbReference type="Pfam" id="PF04082">
    <property type="entry name" value="Fungal_trans"/>
    <property type="match status" value="1"/>
</dbReference>
<evidence type="ECO:0000256" key="1">
    <source>
        <dbReference type="ARBA" id="ARBA00022723"/>
    </source>
</evidence>
<evidence type="ECO:0000256" key="2">
    <source>
        <dbReference type="ARBA" id="ARBA00023015"/>
    </source>
</evidence>